<evidence type="ECO:0000313" key="10">
    <source>
        <dbReference type="Proteomes" id="UP000280307"/>
    </source>
</evidence>
<dbReference type="InterPro" id="IPR000965">
    <property type="entry name" value="GPR_dom"/>
</dbReference>
<dbReference type="Gene3D" id="3.40.309.10">
    <property type="entry name" value="Aldehyde Dehydrogenase, Chain A, domain 2"/>
    <property type="match status" value="1"/>
</dbReference>
<dbReference type="GO" id="GO:0005737">
    <property type="term" value="C:cytoplasm"/>
    <property type="evidence" value="ECO:0007669"/>
    <property type="project" value="UniProtKB-SubCell"/>
</dbReference>
<dbReference type="PANTHER" id="PTHR11063:SF8">
    <property type="entry name" value="DELTA-1-PYRROLINE-5-CARBOXYLATE SYNTHASE"/>
    <property type="match status" value="1"/>
</dbReference>
<feature type="domain" description="Aldehyde dehydrogenase" evidence="8">
    <location>
        <begin position="12"/>
        <end position="281"/>
    </location>
</feature>
<dbReference type="Pfam" id="PF00171">
    <property type="entry name" value="Aldedh"/>
    <property type="match status" value="2"/>
</dbReference>
<evidence type="ECO:0000256" key="2">
    <source>
        <dbReference type="ARBA" id="ARBA00022605"/>
    </source>
</evidence>
<comment type="subcellular location">
    <subcellularLocation>
        <location evidence="7">Cytoplasm</location>
    </subcellularLocation>
</comment>
<dbReference type="InterPro" id="IPR020593">
    <property type="entry name" value="G-glutamylP_reductase_CS"/>
</dbReference>
<dbReference type="CDD" id="cd07079">
    <property type="entry name" value="ALDH_F18-19_ProA-GPR"/>
    <property type="match status" value="1"/>
</dbReference>
<proteinExistence type="inferred from homology"/>
<dbReference type="EC" id="1.2.1.41" evidence="7"/>
<evidence type="ECO:0000256" key="1">
    <source>
        <dbReference type="ARBA" id="ARBA00004985"/>
    </source>
</evidence>
<keyword evidence="3 7" id="KW-0641">Proline biosynthesis</keyword>
<gene>
    <name evidence="7" type="primary">proA</name>
    <name evidence="9" type="ORF">EI684_19385</name>
</gene>
<keyword evidence="2 7" id="KW-0028">Amino-acid biosynthesis</keyword>
<dbReference type="GO" id="GO:0004350">
    <property type="term" value="F:glutamate-5-semialdehyde dehydrogenase activity"/>
    <property type="evidence" value="ECO:0007669"/>
    <property type="project" value="UniProtKB-UniRule"/>
</dbReference>
<organism evidence="9 10">
    <name type="scientific">Candidatus Viridilinea halotolerans</name>
    <dbReference type="NCBI Taxonomy" id="2491704"/>
    <lineage>
        <taxon>Bacteria</taxon>
        <taxon>Bacillati</taxon>
        <taxon>Chloroflexota</taxon>
        <taxon>Chloroflexia</taxon>
        <taxon>Chloroflexales</taxon>
        <taxon>Chloroflexineae</taxon>
        <taxon>Oscillochloridaceae</taxon>
        <taxon>Candidatus Viridilinea</taxon>
    </lineage>
</organism>
<dbReference type="UniPathway" id="UPA00098">
    <property type="reaction ID" value="UER00360"/>
</dbReference>
<name>A0A426TSQ7_9CHLR</name>
<keyword evidence="5 7" id="KW-0560">Oxidoreductase</keyword>
<dbReference type="EMBL" id="RSAS01000805">
    <property type="protein sequence ID" value="RRR67170.1"/>
    <property type="molecule type" value="Genomic_DNA"/>
</dbReference>
<dbReference type="InterPro" id="IPR016161">
    <property type="entry name" value="Ald_DH/histidinol_DH"/>
</dbReference>
<dbReference type="PROSITE" id="PS01223">
    <property type="entry name" value="PROA"/>
    <property type="match status" value="1"/>
</dbReference>
<comment type="caution">
    <text evidence="9">The sequence shown here is derived from an EMBL/GenBank/DDBJ whole genome shotgun (WGS) entry which is preliminary data.</text>
</comment>
<evidence type="ECO:0000259" key="8">
    <source>
        <dbReference type="Pfam" id="PF00171"/>
    </source>
</evidence>
<accession>A0A426TSQ7</accession>
<dbReference type="HAMAP" id="MF_00412">
    <property type="entry name" value="ProA"/>
    <property type="match status" value="1"/>
</dbReference>
<evidence type="ECO:0000256" key="5">
    <source>
        <dbReference type="ARBA" id="ARBA00023002"/>
    </source>
</evidence>
<dbReference type="AlphaFoldDB" id="A0A426TSQ7"/>
<dbReference type="Gene3D" id="3.40.605.10">
    <property type="entry name" value="Aldehyde Dehydrogenase, Chain A, domain 1"/>
    <property type="match status" value="1"/>
</dbReference>
<comment type="function">
    <text evidence="7">Catalyzes the NADPH-dependent reduction of L-glutamate 5-phosphate into L-glutamate 5-semialdehyde and phosphate. The product spontaneously undergoes cyclization to form 1-pyrroline-5-carboxylate.</text>
</comment>
<dbReference type="GO" id="GO:0055129">
    <property type="term" value="P:L-proline biosynthetic process"/>
    <property type="evidence" value="ECO:0007669"/>
    <property type="project" value="UniProtKB-UniRule"/>
</dbReference>
<dbReference type="NCBIfam" id="TIGR00407">
    <property type="entry name" value="proA"/>
    <property type="match status" value="1"/>
</dbReference>
<keyword evidence="7" id="KW-0963">Cytoplasm</keyword>
<dbReference type="GO" id="GO:0050661">
    <property type="term" value="F:NADP binding"/>
    <property type="evidence" value="ECO:0007669"/>
    <property type="project" value="InterPro"/>
</dbReference>
<comment type="pathway">
    <text evidence="1 7">Amino-acid biosynthesis; L-proline biosynthesis; L-glutamate 5-semialdehyde from L-glutamate: step 2/2.</text>
</comment>
<dbReference type="FunFam" id="3.40.309.10:FF:000006">
    <property type="entry name" value="Gamma-glutamyl phosphate reductase"/>
    <property type="match status" value="1"/>
</dbReference>
<evidence type="ECO:0000256" key="6">
    <source>
        <dbReference type="ARBA" id="ARBA00049024"/>
    </source>
</evidence>
<dbReference type="PIRSF" id="PIRSF000151">
    <property type="entry name" value="GPR"/>
    <property type="match status" value="1"/>
</dbReference>
<dbReference type="Proteomes" id="UP000280307">
    <property type="component" value="Unassembled WGS sequence"/>
</dbReference>
<evidence type="ECO:0000256" key="4">
    <source>
        <dbReference type="ARBA" id="ARBA00022857"/>
    </source>
</evidence>
<reference evidence="9 10" key="1">
    <citation type="submission" date="2018-12" db="EMBL/GenBank/DDBJ databases">
        <title>Genome Sequence of Candidatus Viridilinea halotolerans isolated from saline sulfide-rich spring.</title>
        <authorList>
            <person name="Grouzdev D.S."/>
            <person name="Burganskaya E.I."/>
            <person name="Krutkina M.S."/>
            <person name="Sukhacheva M.V."/>
            <person name="Gorlenko V.M."/>
        </authorList>
    </citation>
    <scope>NUCLEOTIDE SEQUENCE [LARGE SCALE GENOMIC DNA]</scope>
    <source>
        <strain evidence="9">Chok-6</strain>
    </source>
</reference>
<evidence type="ECO:0000313" key="9">
    <source>
        <dbReference type="EMBL" id="RRR67170.1"/>
    </source>
</evidence>
<evidence type="ECO:0000256" key="7">
    <source>
        <dbReference type="HAMAP-Rule" id="MF_00412"/>
    </source>
</evidence>
<comment type="catalytic activity">
    <reaction evidence="6 7">
        <text>L-glutamate 5-semialdehyde + phosphate + NADP(+) = L-glutamyl 5-phosphate + NADPH + H(+)</text>
        <dbReference type="Rhea" id="RHEA:19541"/>
        <dbReference type="ChEBI" id="CHEBI:15378"/>
        <dbReference type="ChEBI" id="CHEBI:43474"/>
        <dbReference type="ChEBI" id="CHEBI:57783"/>
        <dbReference type="ChEBI" id="CHEBI:58066"/>
        <dbReference type="ChEBI" id="CHEBI:58274"/>
        <dbReference type="ChEBI" id="CHEBI:58349"/>
        <dbReference type="EC" id="1.2.1.41"/>
    </reaction>
</comment>
<evidence type="ECO:0000256" key="3">
    <source>
        <dbReference type="ARBA" id="ARBA00022650"/>
    </source>
</evidence>
<dbReference type="InterPro" id="IPR012134">
    <property type="entry name" value="Glu-5-SA_DH"/>
</dbReference>
<keyword evidence="4 7" id="KW-0521">NADP</keyword>
<dbReference type="InterPro" id="IPR015590">
    <property type="entry name" value="Aldehyde_DH_dom"/>
</dbReference>
<dbReference type="InterPro" id="IPR016163">
    <property type="entry name" value="Ald_DH_C"/>
</dbReference>
<feature type="domain" description="Aldehyde dehydrogenase" evidence="8">
    <location>
        <begin position="319"/>
        <end position="416"/>
    </location>
</feature>
<dbReference type="NCBIfam" id="NF001221">
    <property type="entry name" value="PRK00197.1"/>
    <property type="match status" value="1"/>
</dbReference>
<dbReference type="PANTHER" id="PTHR11063">
    <property type="entry name" value="GLUTAMATE SEMIALDEHYDE DEHYDROGENASE"/>
    <property type="match status" value="1"/>
</dbReference>
<dbReference type="SUPFAM" id="SSF53720">
    <property type="entry name" value="ALDH-like"/>
    <property type="match status" value="1"/>
</dbReference>
<comment type="similarity">
    <text evidence="7">Belongs to the gamma-glutamyl phosphate reductase family.</text>
</comment>
<protein>
    <recommendedName>
        <fullName evidence="7">Gamma-glutamyl phosphate reductase</fullName>
        <shortName evidence="7">GPR</shortName>
        <ecNumber evidence="7">1.2.1.41</ecNumber>
    </recommendedName>
    <alternativeName>
        <fullName evidence="7">Glutamate-5-semialdehyde dehydrogenase</fullName>
    </alternativeName>
    <alternativeName>
        <fullName evidence="7">Glutamyl-gamma-semialdehyde dehydrogenase</fullName>
        <shortName evidence="7">GSA dehydrogenase</shortName>
    </alternativeName>
</protein>
<sequence length="426" mass="44630">MNTALDLMLLGQQAKTAARRLATLDTVTKNNALLAIAAALLTHQDAILAANAADLAAARARGTSDALLDRMLLTPERLAAIAADTCNVAALPDPVGEIFDQADLPNGLRLHKRRTPLGVVGVIYEARPNVTVDIATLCLKTSNAVILRGGSDIGASVAAITIAIQGALTSVGLPATAVQSITDPDRAVVGALLRLDQYVDMIIPRGGSGLHRFCIEQSTIPVITGGLGVVHLYVDATADLERAVPLIFNAKVQRPSVCNALDTLLVHEQVAAQLLPVVAHELCAAGVELRCDPASRAILADQPAAATWRVLPADPTDFGTEFVGMILSIKLVNDLDGALEHIATHGSGHTEAILTNDPAAAERFTQEVDASAVFVNASTRFNDGGQFGLGAEVAVSTQKLHARGPMGLRELTTYKWVGAADYAVRK</sequence>
<dbReference type="InterPro" id="IPR016162">
    <property type="entry name" value="Ald_DH_N"/>
</dbReference>